<proteinExistence type="predicted"/>
<feature type="domain" description="Bacterial Ig-like" evidence="2">
    <location>
        <begin position="454"/>
        <end position="534"/>
    </location>
</feature>
<feature type="domain" description="Bacterial Ig-like" evidence="3">
    <location>
        <begin position="2167"/>
        <end position="2214"/>
    </location>
</feature>
<feature type="domain" description="Bacterial Ig-like" evidence="2">
    <location>
        <begin position="733"/>
        <end position="813"/>
    </location>
</feature>
<feature type="domain" description="Bacterial Ig-like" evidence="3">
    <location>
        <begin position="1303"/>
        <end position="1393"/>
    </location>
</feature>
<feature type="domain" description="Biofilm-associated protein BapA-like prefix-like" evidence="4">
    <location>
        <begin position="1"/>
        <end position="125"/>
    </location>
</feature>
<dbReference type="InterPro" id="IPR048051">
    <property type="entry name" value="BapA-like_prefix-like"/>
</dbReference>
<feature type="domain" description="Bacterial Ig-like" evidence="3">
    <location>
        <begin position="1495"/>
        <end position="1587"/>
    </location>
</feature>
<feature type="domain" description="Bacterial Ig-like" evidence="3">
    <location>
        <begin position="2074"/>
        <end position="2165"/>
    </location>
</feature>
<evidence type="ECO:0000259" key="4">
    <source>
        <dbReference type="Pfam" id="PF22783"/>
    </source>
</evidence>
<feature type="domain" description="Bacterial Ig-like" evidence="2">
    <location>
        <begin position="267"/>
        <end position="348"/>
    </location>
</feature>
<feature type="domain" description="Bacterial Ig-like" evidence="2">
    <location>
        <begin position="159"/>
        <end position="254"/>
    </location>
</feature>
<feature type="domain" description="Bacterial Ig-like" evidence="3">
    <location>
        <begin position="1200"/>
        <end position="1294"/>
    </location>
</feature>
<dbReference type="Proteomes" id="UP000280271">
    <property type="component" value="Unassembled WGS sequence"/>
</dbReference>
<feature type="domain" description="Bacterial Ig-like" evidence="2">
    <location>
        <begin position="1030"/>
        <end position="1113"/>
    </location>
</feature>
<dbReference type="Gene3D" id="2.60.40.10">
    <property type="entry name" value="Immunoglobulins"/>
    <property type="match status" value="11"/>
</dbReference>
<feature type="domain" description="Bacterial Ig-like" evidence="2">
    <location>
        <begin position="361"/>
        <end position="441"/>
    </location>
</feature>
<evidence type="ECO:0000256" key="1">
    <source>
        <dbReference type="SAM" id="MobiDB-lite"/>
    </source>
</evidence>
<feature type="region of interest" description="Disordered" evidence="1">
    <location>
        <begin position="391"/>
        <end position="413"/>
    </location>
</feature>
<organism evidence="5 6">
    <name type="scientific">Acinetobacter chengduensis</name>
    <dbReference type="NCBI Taxonomy" id="2420890"/>
    <lineage>
        <taxon>Bacteria</taxon>
        <taxon>Pseudomonadati</taxon>
        <taxon>Pseudomonadota</taxon>
        <taxon>Gammaproteobacteria</taxon>
        <taxon>Moraxellales</taxon>
        <taxon>Moraxellaceae</taxon>
        <taxon>Acinetobacter</taxon>
    </lineage>
</organism>
<protein>
    <submittedName>
        <fullName evidence="5">BapA prefix-like domain-containing protein</fullName>
    </submittedName>
</protein>
<name>A0ABX9TUU1_9GAMM</name>
<feature type="domain" description="Bacterial Ig-like" evidence="2">
    <location>
        <begin position="547"/>
        <end position="627"/>
    </location>
</feature>
<evidence type="ECO:0000259" key="2">
    <source>
        <dbReference type="Pfam" id="PF19077"/>
    </source>
</evidence>
<dbReference type="NCBIfam" id="NF033677">
    <property type="entry name" value="biofilm_BapA_N"/>
    <property type="match status" value="1"/>
</dbReference>
<dbReference type="Pfam" id="PF19077">
    <property type="entry name" value="Big_13"/>
    <property type="match status" value="10"/>
</dbReference>
<feature type="domain" description="Bacterial Ig-like" evidence="3">
    <location>
        <begin position="1973"/>
        <end position="2067"/>
    </location>
</feature>
<dbReference type="InterPro" id="IPR044048">
    <property type="entry name" value="Big_12"/>
</dbReference>
<feature type="domain" description="Bacterial Ig-like" evidence="3">
    <location>
        <begin position="1881"/>
        <end position="1971"/>
    </location>
</feature>
<feature type="non-terminal residue" evidence="5">
    <location>
        <position position="2215"/>
    </location>
</feature>
<dbReference type="PANTHER" id="PTHR34677:SF3">
    <property type="entry name" value="BACTERIAL IG-LIKE DOMAIN-CONTAINING PROTEIN"/>
    <property type="match status" value="1"/>
</dbReference>
<feature type="region of interest" description="Disordered" evidence="1">
    <location>
        <begin position="298"/>
        <end position="319"/>
    </location>
</feature>
<dbReference type="Pfam" id="PF19078">
    <property type="entry name" value="Big_12"/>
    <property type="match status" value="11"/>
</dbReference>
<feature type="region of interest" description="Disordered" evidence="1">
    <location>
        <begin position="259"/>
        <end position="278"/>
    </location>
</feature>
<keyword evidence="6" id="KW-1185">Reference proteome</keyword>
<reference evidence="5 6" key="1">
    <citation type="submission" date="2018-09" db="EMBL/GenBank/DDBJ databases">
        <title>The draft genome of Acinetobacter sp. strains.</title>
        <authorList>
            <person name="Qin J."/>
            <person name="Feng Y."/>
            <person name="Zong Z."/>
        </authorList>
    </citation>
    <scope>NUCLEOTIDE SEQUENCE [LARGE SCALE GENOMIC DNA]</scope>
    <source>
        <strain evidence="5 6">WCHAc060005</strain>
    </source>
</reference>
<dbReference type="InterPro" id="IPR044016">
    <property type="entry name" value="Big_13"/>
</dbReference>
<comment type="caution">
    <text evidence="5">The sequence shown here is derived from an EMBL/GenBank/DDBJ whole genome shotgun (WGS) entry which is preliminary data.</text>
</comment>
<feature type="domain" description="Bacterial Ig-like" evidence="2">
    <location>
        <begin position="825"/>
        <end position="906"/>
    </location>
</feature>
<accession>A0ABX9TUU1</accession>
<feature type="domain" description="Bacterial Ig-like" evidence="3">
    <location>
        <begin position="1399"/>
        <end position="1487"/>
    </location>
</feature>
<feature type="domain" description="Bacterial Ig-like" evidence="3">
    <location>
        <begin position="1687"/>
        <end position="1776"/>
    </location>
</feature>
<dbReference type="PANTHER" id="PTHR34677">
    <property type="match status" value="1"/>
</dbReference>
<dbReference type="RefSeq" id="WP_120375200.1">
    <property type="nucleotide sequence ID" value="NZ_RCHC01000010.1"/>
</dbReference>
<dbReference type="InterPro" id="IPR013783">
    <property type="entry name" value="Ig-like_fold"/>
</dbReference>
<gene>
    <name evidence="5" type="ORF">D9K81_10170</name>
</gene>
<dbReference type="Pfam" id="PF22783">
    <property type="entry name" value="BapA_N"/>
    <property type="match status" value="1"/>
</dbReference>
<dbReference type="NCBIfam" id="NF033510">
    <property type="entry name" value="Ca_tandemer"/>
    <property type="match status" value="10"/>
</dbReference>
<feature type="compositionally biased region" description="Low complexity" evidence="1">
    <location>
        <begin position="347"/>
        <end position="371"/>
    </location>
</feature>
<feature type="domain" description="Bacterial Ig-like" evidence="2">
    <location>
        <begin position="917"/>
        <end position="999"/>
    </location>
</feature>
<feature type="domain" description="Bacterial Ig-like" evidence="3">
    <location>
        <begin position="1780"/>
        <end position="1874"/>
    </location>
</feature>
<feature type="domain" description="Bacterial Ig-like" evidence="2">
    <location>
        <begin position="640"/>
        <end position="717"/>
    </location>
</feature>
<feature type="region of interest" description="Disordered" evidence="1">
    <location>
        <begin position="332"/>
        <end position="372"/>
    </location>
</feature>
<dbReference type="EMBL" id="RCHC01000010">
    <property type="protein sequence ID" value="RLL21087.1"/>
    <property type="molecule type" value="Genomic_DNA"/>
</dbReference>
<evidence type="ECO:0000313" key="5">
    <source>
        <dbReference type="EMBL" id="RLL21087.1"/>
    </source>
</evidence>
<evidence type="ECO:0000313" key="6">
    <source>
        <dbReference type="Proteomes" id="UP000280271"/>
    </source>
</evidence>
<evidence type="ECO:0000259" key="3">
    <source>
        <dbReference type="Pfam" id="PF19078"/>
    </source>
</evidence>
<feature type="domain" description="Bacterial Ig-like" evidence="3">
    <location>
        <begin position="1591"/>
        <end position="1681"/>
    </location>
</feature>
<sequence>MTQISVISKESHQVLEQVDSNRVGLTQNSVVVVKVPKEDVASITRDGNNAVITLKSGETIVIENYFAGDKSDNSLVFESDDGSLFWAKFTDANGAIADVIQYQPLAEIEPLLYKDSLVGAVLPWALGAAGIGAVGAAINNGSSDNNDGTPVAVKKLSTLVVTDNVEPKTGQLTAGSATNDKTPVVSGTGAEPGATIKVYDGNQLVAETVAKADGSWSVKLPKELADGDHSISATQTVDGVEGPKSDALNFTVDTQDPTVSINDLGDTNDTTPTISGKTNEPKAEIDVVIKDKNGNVVDSGKANVDDQGNWNYTPSKPLPEGEYKVEVTAKDPAGNESTQDKGGLVVDTTDPTITIDPLTPTGDTTPTITGKTDPDATVDVVIKDKDGNIVDTGKGTVDGNGDWSYTPSKPLPEGPYEVEVTAKDPAGNDKTVTDKGLDVDTSLPVISIDPLKPTNDATPTVTGKTESGTTVNVEIKDATGKVVDSGSATVDANGNWTYTPSKTLPDGAYTVDATAKDAAGNPSTATDKGLSVDTQAPTISINPLAPTNDTTPTVSGKTEAGATVNVEIKDATGKVVESGPATVDGNGNWSYTPSTTLPDGAYTVDATAKDAAGNPATATDKGLAVDTQAPTISINPLAPTNDNTPTISGKTESGATVNVEIKDPTGKVVESGPATVDGNGNWSYTPANPLPEGPYTVDATAKDPAGNPSTATEKGLDVNTSALTVSIDPLKPTQDTTPDISGKTAAGATVTVEVKDSTGKVVATGPATVDANGHWTYTPSTALAEGNYTVAVEAVNAANTKANATATGLIVDTTLPAVTIDHLVLTNDATPTVKGTTEKGATVTVEVKDATGTVVDSGPATVDANGNWTYTPSKTLPDGAYTVDATAKDAAGNPATATDNGLVVDTTPPTVTIDTLGLTNATSPIIKGTAEAGATVVVDVRDATGTVIDSGKAQVDSNGNWTFTPNKPLIDGSYTIEATAIDAAGNPDTAIDSGLKIDTVPPTVDIDNLFGAASARMLMSVSSTTSASLPQTNQIKPTFSGNSTKSVEVMIYLQDESGKTVDSGLAKLDTATGKWTYTPSQNLAEGYYMLQAISKDAAGNQSAPAAKAFIVDTQAPVVDVDDVGLTNDATPDVKGKVNEPTSTVTVKVADSTGKVLETGIATVASDGKWSYTVKASLPDGDYVVSATAKDKAGNTSVEDTATAKIDTAVPTSTLTVSPTGEVVITFSEAVKGFDKSDVTVNGGTLVGLTQQADGSWKGQVVADGTTGTSGKVDVAIADGSYTDLAGNNGKGSSANGVDVPSVDSTAPTANIVISPEGEVIITFSEPVKGFDASDVKVAGGTLQGLTQQADGSWTGHVVANGNTGALGKVDLTIPAGSYTDLANNPGVVANQSQSVPSIDTTAPTPTITLTPAGDVTITFSEPVKGFDASDVNVDKGKLVSLTEQPDGSWTGKVVADGNTGAPATVVVSINAGSYTDVANNPGNGAFKVGNVPSIDTTAPTSTVTLDANGDLNITFSEAVKGFDATDVKVTGGTVSGLVQQADGSWTGKVVANGNTGALGKVTVSVADDSYTDLAGNNGKGSNASNDIASIDTTAPTATIVITPAGEVTISFSEPVKDFTASDLVVAGGTVTGLIQQPDGTWKGQVVSNDPTGAPGQVDITIPAGSYTDNAGNPGQTATGSQSVPGFDTVAPTSTMTLDADGNLKITFSEEIKGFDVNDVKVTGGTVSGLAQQADGSWTAKVVADGNTGAPGLVTVTVADNSYTDLAGNNGKGSKVENVSVPSIDTTAPTSTMTLDADGNLKITFSEAVKGFDATDVKVTGGTVSGLAQQADGSWTAKVVADGNTGAPGLVTVTVADNSYTDLAGNNGIGSKAENVSVPSVDTTAPTATIVITPAGDVTITFSEPVKGFDPTDVKVVGGTVSGLTQQADGSWTGKVVADGNTGALGNVDLTIPAGSYTDNAGNPGTVANQSQSVPSIDTTAPTSTMTLDADGNLKITFSEAVKGFDATDVKVTGGTVSGLTQQTDGSWTGKVVADGNTGAPGLVTVTVADNSYTDLAGNNGIGSKAENVSVPSVDTTAPTSTIILDANGDLKITFSEAVKGFDATDVKVAGGTVSGLTQQADGSWTGKVVADGNTGALGTVTVSVADDSYTDLAGNNGKGNSASKDIPSIDTTAPTSTMTLDADGNLKITFSEAVKGFDATDVKVTGGTVSGLTQQ</sequence>